<keyword evidence="1" id="KW-0812">Transmembrane</keyword>
<dbReference type="Pfam" id="PF03929">
    <property type="entry name" value="PepSY_TM"/>
    <property type="match status" value="1"/>
</dbReference>
<reference evidence="3" key="1">
    <citation type="submission" date="2017-05" db="EMBL/GenBank/DDBJ databases">
        <title>Complete and WGS of Bordetella genogroups.</title>
        <authorList>
            <person name="Spilker T."/>
            <person name="Lipuma J."/>
        </authorList>
    </citation>
    <scope>NUCLEOTIDE SEQUENCE [LARGE SCALE GENOMIC DNA]</scope>
    <source>
        <strain evidence="3">AU16122</strain>
    </source>
</reference>
<dbReference type="PANTHER" id="PTHR34219">
    <property type="entry name" value="IRON-REGULATED INNER MEMBRANE PROTEIN-RELATED"/>
    <property type="match status" value="1"/>
</dbReference>
<dbReference type="InterPro" id="IPR005625">
    <property type="entry name" value="PepSY-ass_TM"/>
</dbReference>
<organism evidence="2 3">
    <name type="scientific">Bordetella genomosp. 10</name>
    <dbReference type="NCBI Taxonomy" id="1416804"/>
    <lineage>
        <taxon>Bacteria</taxon>
        <taxon>Pseudomonadati</taxon>
        <taxon>Pseudomonadota</taxon>
        <taxon>Betaproteobacteria</taxon>
        <taxon>Burkholderiales</taxon>
        <taxon>Alcaligenaceae</taxon>
        <taxon>Bordetella</taxon>
    </lineage>
</organism>
<accession>A0A261S4G0</accession>
<keyword evidence="3" id="KW-1185">Reference proteome</keyword>
<dbReference type="OrthoDB" id="9776609at2"/>
<feature type="transmembrane region" description="Helical" evidence="1">
    <location>
        <begin position="346"/>
        <end position="367"/>
    </location>
</feature>
<proteinExistence type="predicted"/>
<evidence type="ECO:0000313" key="2">
    <source>
        <dbReference type="EMBL" id="OZI31842.1"/>
    </source>
</evidence>
<feature type="transmembrane region" description="Helical" evidence="1">
    <location>
        <begin position="197"/>
        <end position="218"/>
    </location>
</feature>
<protein>
    <recommendedName>
        <fullName evidence="4">Peptidase</fullName>
    </recommendedName>
</protein>
<gene>
    <name evidence="2" type="ORF">CAL29_28685</name>
</gene>
<keyword evidence="1" id="KW-0472">Membrane</keyword>
<evidence type="ECO:0008006" key="4">
    <source>
        <dbReference type="Google" id="ProtNLM"/>
    </source>
</evidence>
<evidence type="ECO:0000256" key="1">
    <source>
        <dbReference type="SAM" id="Phobius"/>
    </source>
</evidence>
<evidence type="ECO:0000313" key="3">
    <source>
        <dbReference type="Proteomes" id="UP000216020"/>
    </source>
</evidence>
<name>A0A261S4G0_9BORD</name>
<feature type="transmembrane region" description="Helical" evidence="1">
    <location>
        <begin position="151"/>
        <end position="176"/>
    </location>
</feature>
<dbReference type="RefSeq" id="WP_094856248.1">
    <property type="nucleotide sequence ID" value="NZ_NEVM01000005.1"/>
</dbReference>
<keyword evidence="1" id="KW-1133">Transmembrane helix</keyword>
<dbReference type="AlphaFoldDB" id="A0A261S4G0"/>
<sequence length="370" mass="40737">MNLRTWAWLHKWSSLVCTIFLLLLCLTGLPLIFLHDLYGPLYEDPPPALQQLPPGTPRVSLDVIADQALRRHPAAHIEAIVGLSDSEPRLGVSMEIPKAEGGDEDIRLQLDARTARVLYDSSQHARKSTGPNFLNIMAGLHMNLLSGLPGAMLLAAMGILFLVALVSGVVLYGPFMRRIAFGTVRRGRSRRLKWLDVHNLLGIATVAWAAAVGATGAIQTFSDLMFDHWKDTVVHDALASYDGVHPPDPRHLVPVQQAVDVARQALPPNMDIVSVLYPGEDSVSPYHYFLWAKGARSYERFVFSPILVDAATGTLTSAASFPWYMRLIAIARPLHLGDYAGMPLKILWTVLDLIAIAVLGTGIYLWIAKF</sequence>
<dbReference type="PANTHER" id="PTHR34219:SF3">
    <property type="entry name" value="BLL7967 PROTEIN"/>
    <property type="match status" value="1"/>
</dbReference>
<feature type="transmembrane region" description="Helical" evidence="1">
    <location>
        <begin position="12"/>
        <end position="33"/>
    </location>
</feature>
<comment type="caution">
    <text evidence="2">The sequence shown here is derived from an EMBL/GenBank/DDBJ whole genome shotgun (WGS) entry which is preliminary data.</text>
</comment>
<dbReference type="EMBL" id="NEVM01000005">
    <property type="protein sequence ID" value="OZI31842.1"/>
    <property type="molecule type" value="Genomic_DNA"/>
</dbReference>
<dbReference type="Proteomes" id="UP000216020">
    <property type="component" value="Unassembled WGS sequence"/>
</dbReference>